<dbReference type="eggNOG" id="COG0412">
    <property type="taxonomic scope" value="Bacteria"/>
</dbReference>
<dbReference type="EMBL" id="ASRX01000021">
    <property type="protein sequence ID" value="EYF05775.1"/>
    <property type="molecule type" value="Genomic_DNA"/>
</dbReference>
<sequence length="219" mass="23720">MAWDAAVSGPRPGVLVAHTWMGQGEHEVQRAKEMAERGYVGFALDAYGKGKRGTNPEESGKLMMAVDADRKALQGRMTAALETLRGFETVDAAKTAAIGFCFGGKCVLDLARMGSDVLGVVSFHGVFDAPPHPNAETITAKVLVLHGWEDPLAKPAQMVALAEELTAGKARWQIHAYGHTTHAFTAKGLNDPEHGLAYQPDADRWSWQAAYRFLEELFG</sequence>
<feature type="domain" description="Dienelactone hydrolase" evidence="1">
    <location>
        <begin position="10"/>
        <end position="216"/>
    </location>
</feature>
<dbReference type="PANTHER" id="PTHR22946:SF0">
    <property type="entry name" value="DIENELACTONE HYDROLASE DOMAIN-CONTAINING PROTEIN"/>
    <property type="match status" value="1"/>
</dbReference>
<keyword evidence="3" id="KW-1185">Reference proteome</keyword>
<keyword evidence="2" id="KW-0378">Hydrolase</keyword>
<gene>
    <name evidence="2" type="ORF">CAP_3065</name>
</gene>
<evidence type="ECO:0000259" key="1">
    <source>
        <dbReference type="Pfam" id="PF01738"/>
    </source>
</evidence>
<dbReference type="InterPro" id="IPR002925">
    <property type="entry name" value="Dienelactn_hydro"/>
</dbReference>
<name>A0A017TAB6_9BACT</name>
<dbReference type="STRING" id="1192034.CAP_3065"/>
<dbReference type="Gene3D" id="3.40.50.1820">
    <property type="entry name" value="alpha/beta hydrolase"/>
    <property type="match status" value="1"/>
</dbReference>
<dbReference type="GO" id="GO:0016787">
    <property type="term" value="F:hydrolase activity"/>
    <property type="evidence" value="ECO:0007669"/>
    <property type="project" value="UniProtKB-KW"/>
</dbReference>
<dbReference type="InterPro" id="IPR050261">
    <property type="entry name" value="FrsA_esterase"/>
</dbReference>
<accession>A0A017TAB6</accession>
<dbReference type="AlphaFoldDB" id="A0A017TAB6"/>
<dbReference type="SUPFAM" id="SSF53474">
    <property type="entry name" value="alpha/beta-Hydrolases"/>
    <property type="match status" value="1"/>
</dbReference>
<evidence type="ECO:0000313" key="2">
    <source>
        <dbReference type="EMBL" id="EYF05775.1"/>
    </source>
</evidence>
<protein>
    <submittedName>
        <fullName evidence="2">Dienelactone hydrolase family protein</fullName>
    </submittedName>
</protein>
<dbReference type="Proteomes" id="UP000019678">
    <property type="component" value="Unassembled WGS sequence"/>
</dbReference>
<proteinExistence type="predicted"/>
<dbReference type="InterPro" id="IPR029058">
    <property type="entry name" value="AB_hydrolase_fold"/>
</dbReference>
<organism evidence="2 3">
    <name type="scientific">Chondromyces apiculatus DSM 436</name>
    <dbReference type="NCBI Taxonomy" id="1192034"/>
    <lineage>
        <taxon>Bacteria</taxon>
        <taxon>Pseudomonadati</taxon>
        <taxon>Myxococcota</taxon>
        <taxon>Polyangia</taxon>
        <taxon>Polyangiales</taxon>
        <taxon>Polyangiaceae</taxon>
        <taxon>Chondromyces</taxon>
    </lineage>
</organism>
<dbReference type="Pfam" id="PF01738">
    <property type="entry name" value="DLH"/>
    <property type="match status" value="1"/>
</dbReference>
<evidence type="ECO:0000313" key="3">
    <source>
        <dbReference type="Proteomes" id="UP000019678"/>
    </source>
</evidence>
<reference evidence="2 3" key="1">
    <citation type="submission" date="2013-05" db="EMBL/GenBank/DDBJ databases">
        <title>Genome assembly of Chondromyces apiculatus DSM 436.</title>
        <authorList>
            <person name="Sharma G."/>
            <person name="Khatri I."/>
            <person name="Kaur C."/>
            <person name="Mayilraj S."/>
            <person name="Subramanian S."/>
        </authorList>
    </citation>
    <scope>NUCLEOTIDE SEQUENCE [LARGE SCALE GENOMIC DNA]</scope>
    <source>
        <strain evidence="2 3">DSM 436</strain>
    </source>
</reference>
<comment type="caution">
    <text evidence="2">The sequence shown here is derived from an EMBL/GenBank/DDBJ whole genome shotgun (WGS) entry which is preliminary data.</text>
</comment>
<dbReference type="PANTHER" id="PTHR22946">
    <property type="entry name" value="DIENELACTONE HYDROLASE DOMAIN-CONTAINING PROTEIN-RELATED"/>
    <property type="match status" value="1"/>
</dbReference>